<dbReference type="Proteomes" id="UP000053593">
    <property type="component" value="Unassembled WGS sequence"/>
</dbReference>
<feature type="active site" description="Nucleophile" evidence="4">
    <location>
        <position position="180"/>
    </location>
</feature>
<proteinExistence type="inferred from homology"/>
<dbReference type="PANTHER" id="PTHR21661">
    <property type="entry name" value="EPOXIDE HYDROLASE 1-RELATED"/>
    <property type="match status" value="1"/>
</dbReference>
<evidence type="ECO:0000256" key="3">
    <source>
        <dbReference type="ARBA" id="ARBA00022801"/>
    </source>
</evidence>
<dbReference type="InterPro" id="IPR000639">
    <property type="entry name" value="Epox_hydrolase-like"/>
</dbReference>
<feature type="domain" description="Epoxide hydrolase N-terminal" evidence="5">
    <location>
        <begin position="5"/>
        <end position="115"/>
    </location>
</feature>
<dbReference type="PANTHER" id="PTHR21661:SF35">
    <property type="entry name" value="EPOXIDE HYDROLASE"/>
    <property type="match status" value="1"/>
</dbReference>
<evidence type="ECO:0000313" key="6">
    <source>
        <dbReference type="EMBL" id="KIK60539.1"/>
    </source>
</evidence>
<dbReference type="InterPro" id="IPR016292">
    <property type="entry name" value="Epoxide_hydrolase"/>
</dbReference>
<dbReference type="Gene3D" id="3.40.50.1820">
    <property type="entry name" value="alpha/beta hydrolase"/>
    <property type="match status" value="1"/>
</dbReference>
<dbReference type="PRINTS" id="PR00412">
    <property type="entry name" value="EPOXHYDRLASE"/>
</dbReference>
<keyword evidence="7" id="KW-1185">Reference proteome</keyword>
<keyword evidence="3" id="KW-0378">Hydrolase</keyword>
<name>A0A0D0CDI9_9AGAR</name>
<comment type="similarity">
    <text evidence="1">Belongs to the peptidase S33 family.</text>
</comment>
<evidence type="ECO:0000259" key="5">
    <source>
        <dbReference type="Pfam" id="PF06441"/>
    </source>
</evidence>
<dbReference type="InterPro" id="IPR029058">
    <property type="entry name" value="AB_hydrolase_fold"/>
</dbReference>
<accession>A0A0D0CDI9</accession>
<gene>
    <name evidence="6" type="ORF">GYMLUDRAFT_226158</name>
</gene>
<dbReference type="AlphaFoldDB" id="A0A0D0CDI9"/>
<evidence type="ECO:0000256" key="2">
    <source>
        <dbReference type="ARBA" id="ARBA00022797"/>
    </source>
</evidence>
<feature type="active site" description="Proton acceptor" evidence="4">
    <location>
        <position position="370"/>
    </location>
</feature>
<dbReference type="GO" id="GO:0004301">
    <property type="term" value="F:epoxide hydrolase activity"/>
    <property type="evidence" value="ECO:0007669"/>
    <property type="project" value="TreeGrafter"/>
</dbReference>
<keyword evidence="2" id="KW-0058">Aromatic hydrocarbons catabolism</keyword>
<protein>
    <recommendedName>
        <fullName evidence="5">Epoxide hydrolase N-terminal domain-containing protein</fullName>
    </recommendedName>
</protein>
<dbReference type="HOGENOM" id="CLU_019414_0_2_1"/>
<dbReference type="OrthoDB" id="7130006at2759"/>
<feature type="active site" description="Proton donor" evidence="4">
    <location>
        <position position="315"/>
    </location>
</feature>
<evidence type="ECO:0000256" key="1">
    <source>
        <dbReference type="ARBA" id="ARBA00010088"/>
    </source>
</evidence>
<evidence type="ECO:0000256" key="4">
    <source>
        <dbReference type="PIRSR" id="PIRSR001112-1"/>
    </source>
</evidence>
<dbReference type="Pfam" id="PF06441">
    <property type="entry name" value="EHN"/>
    <property type="match status" value="1"/>
</dbReference>
<reference evidence="6 7" key="1">
    <citation type="submission" date="2014-04" db="EMBL/GenBank/DDBJ databases">
        <title>Evolutionary Origins and Diversification of the Mycorrhizal Mutualists.</title>
        <authorList>
            <consortium name="DOE Joint Genome Institute"/>
            <consortium name="Mycorrhizal Genomics Consortium"/>
            <person name="Kohler A."/>
            <person name="Kuo A."/>
            <person name="Nagy L.G."/>
            <person name="Floudas D."/>
            <person name="Copeland A."/>
            <person name="Barry K.W."/>
            <person name="Cichocki N."/>
            <person name="Veneault-Fourrey C."/>
            <person name="LaButti K."/>
            <person name="Lindquist E.A."/>
            <person name="Lipzen A."/>
            <person name="Lundell T."/>
            <person name="Morin E."/>
            <person name="Murat C."/>
            <person name="Riley R."/>
            <person name="Ohm R."/>
            <person name="Sun H."/>
            <person name="Tunlid A."/>
            <person name="Henrissat B."/>
            <person name="Grigoriev I.V."/>
            <person name="Hibbett D.S."/>
            <person name="Martin F."/>
        </authorList>
    </citation>
    <scope>NUCLEOTIDE SEQUENCE [LARGE SCALE GENOMIC DNA]</scope>
    <source>
        <strain evidence="6 7">FD-317 M1</strain>
    </source>
</reference>
<dbReference type="InterPro" id="IPR010497">
    <property type="entry name" value="Epoxide_hydro_N"/>
</dbReference>
<organism evidence="6 7">
    <name type="scientific">Collybiopsis luxurians FD-317 M1</name>
    <dbReference type="NCBI Taxonomy" id="944289"/>
    <lineage>
        <taxon>Eukaryota</taxon>
        <taxon>Fungi</taxon>
        <taxon>Dikarya</taxon>
        <taxon>Basidiomycota</taxon>
        <taxon>Agaricomycotina</taxon>
        <taxon>Agaricomycetes</taxon>
        <taxon>Agaricomycetidae</taxon>
        <taxon>Agaricales</taxon>
        <taxon>Marasmiineae</taxon>
        <taxon>Omphalotaceae</taxon>
        <taxon>Collybiopsis</taxon>
        <taxon>Collybiopsis luxurians</taxon>
    </lineage>
</organism>
<dbReference type="SUPFAM" id="SSF53474">
    <property type="entry name" value="alpha/beta-Hydrolases"/>
    <property type="match status" value="1"/>
</dbReference>
<dbReference type="EMBL" id="KN834775">
    <property type="protein sequence ID" value="KIK60539.1"/>
    <property type="molecule type" value="Genomic_DNA"/>
</dbReference>
<sequence>MSTEAPFKISIPDSKISILQQRLALVEFPDELEGARWDYGVPLADVKRLVARWREGFDWRAEEARLNEELPQFTRDIEVDGFGVLNIHYVHKKSGVKGAIPLLFVHGWPGSFIEVRKILPLLNQSSPDFPSFHVVALGLPGYGFSEAPHKTGFSANQYAEVGHKLMLALGYNEYVTQGGDWGSLITRIIAIKYGGKHSKAWHTNFPSDALPPRFFSNPILYIQHMITPYSAAEKAGFERSVWFRKEGSGYHQEQATQPQTIGYSLTDSPVGLLAWIYEKLVNWTDAYPWTDDEVLTWISIYYFSRAGPAASVRIYYEVNHSKNIVQSISQKSKIPLGASHFPKELRIIPRKYVHGMGNLVFQAEHSSGGHFAAHECPEELVGDLRKMFGKKGPAYGVVPGKDGY</sequence>
<dbReference type="GO" id="GO:0097176">
    <property type="term" value="P:epoxide metabolic process"/>
    <property type="evidence" value="ECO:0007669"/>
    <property type="project" value="TreeGrafter"/>
</dbReference>
<dbReference type="PIRSF" id="PIRSF001112">
    <property type="entry name" value="Epoxide_hydrolase"/>
    <property type="match status" value="1"/>
</dbReference>
<evidence type="ECO:0000313" key="7">
    <source>
        <dbReference type="Proteomes" id="UP000053593"/>
    </source>
</evidence>